<comment type="caution">
    <text evidence="1">The sequence shown here is derived from an EMBL/GenBank/DDBJ whole genome shotgun (WGS) entry which is preliminary data.</text>
</comment>
<dbReference type="Proteomes" id="UP000646365">
    <property type="component" value="Unassembled WGS sequence"/>
</dbReference>
<sequence>MAFWVVGGEYTGTDFTTIAPGKALEKHGPFNEYKQAHDVWASRAWATVDDCQSRFRIVEGTETAPGDGPALAEGVPPRQ</sequence>
<dbReference type="Pfam" id="PF13773">
    <property type="entry name" value="DUF4170"/>
    <property type="match status" value="1"/>
</dbReference>
<dbReference type="RefSeq" id="WP_189045660.1">
    <property type="nucleotide sequence ID" value="NZ_BMJQ01000005.1"/>
</dbReference>
<protein>
    <recommendedName>
        <fullName evidence="3">DUF4170 domain-containing protein</fullName>
    </recommendedName>
</protein>
<dbReference type="AlphaFoldDB" id="A0A8J2YSR8"/>
<accession>A0A8J2YSR8</accession>
<keyword evidence="2" id="KW-1185">Reference proteome</keyword>
<name>A0A8J2YSR8_9PROT</name>
<gene>
    <name evidence="1" type="ORF">GCM10011611_22480</name>
</gene>
<reference evidence="1" key="1">
    <citation type="journal article" date="2014" name="Int. J. Syst. Evol. Microbiol.">
        <title>Complete genome sequence of Corynebacterium casei LMG S-19264T (=DSM 44701T), isolated from a smear-ripened cheese.</title>
        <authorList>
            <consortium name="US DOE Joint Genome Institute (JGI-PGF)"/>
            <person name="Walter F."/>
            <person name="Albersmeier A."/>
            <person name="Kalinowski J."/>
            <person name="Ruckert C."/>
        </authorList>
    </citation>
    <scope>NUCLEOTIDE SEQUENCE</scope>
    <source>
        <strain evidence="1">CGMCC 1.15725</strain>
    </source>
</reference>
<evidence type="ECO:0008006" key="3">
    <source>
        <dbReference type="Google" id="ProtNLM"/>
    </source>
</evidence>
<dbReference type="EMBL" id="BMJQ01000005">
    <property type="protein sequence ID" value="GGF16220.1"/>
    <property type="molecule type" value="Genomic_DNA"/>
</dbReference>
<evidence type="ECO:0000313" key="2">
    <source>
        <dbReference type="Proteomes" id="UP000646365"/>
    </source>
</evidence>
<evidence type="ECO:0000313" key="1">
    <source>
        <dbReference type="EMBL" id="GGF16220.1"/>
    </source>
</evidence>
<organism evidence="1 2">
    <name type="scientific">Aliidongia dinghuensis</name>
    <dbReference type="NCBI Taxonomy" id="1867774"/>
    <lineage>
        <taxon>Bacteria</taxon>
        <taxon>Pseudomonadati</taxon>
        <taxon>Pseudomonadota</taxon>
        <taxon>Alphaproteobacteria</taxon>
        <taxon>Rhodospirillales</taxon>
        <taxon>Dongiaceae</taxon>
        <taxon>Aliidongia</taxon>
    </lineage>
</organism>
<dbReference type="InterPro" id="IPR025226">
    <property type="entry name" value="DUF4170"/>
</dbReference>
<reference evidence="1" key="2">
    <citation type="submission" date="2020-09" db="EMBL/GenBank/DDBJ databases">
        <authorList>
            <person name="Sun Q."/>
            <person name="Zhou Y."/>
        </authorList>
    </citation>
    <scope>NUCLEOTIDE SEQUENCE</scope>
    <source>
        <strain evidence="1">CGMCC 1.15725</strain>
    </source>
</reference>
<dbReference type="Gene3D" id="3.30.70.2400">
    <property type="entry name" value="Uncharacterised protein PF13773, DUF4170"/>
    <property type="match status" value="1"/>
</dbReference>
<proteinExistence type="predicted"/>